<dbReference type="EnsemblPlants" id="OGLUM06G14930.1">
    <property type="protein sequence ID" value="OGLUM06G14930.1"/>
    <property type="gene ID" value="OGLUM06G14930"/>
</dbReference>
<dbReference type="HOGENOM" id="CLU_1463459_0_0_1"/>
<proteinExistence type="predicted"/>
<reference evidence="2" key="1">
    <citation type="submission" date="2015-04" db="UniProtKB">
        <authorList>
            <consortium name="EnsemblPlants"/>
        </authorList>
    </citation>
    <scope>IDENTIFICATION</scope>
</reference>
<organism evidence="2">
    <name type="scientific">Oryza glumipatula</name>
    <dbReference type="NCBI Taxonomy" id="40148"/>
    <lineage>
        <taxon>Eukaryota</taxon>
        <taxon>Viridiplantae</taxon>
        <taxon>Streptophyta</taxon>
        <taxon>Embryophyta</taxon>
        <taxon>Tracheophyta</taxon>
        <taxon>Spermatophyta</taxon>
        <taxon>Magnoliopsida</taxon>
        <taxon>Liliopsida</taxon>
        <taxon>Poales</taxon>
        <taxon>Poaceae</taxon>
        <taxon>BOP clade</taxon>
        <taxon>Oryzoideae</taxon>
        <taxon>Oryzeae</taxon>
        <taxon>Oryzinae</taxon>
        <taxon>Oryza</taxon>
    </lineage>
</organism>
<protein>
    <submittedName>
        <fullName evidence="2">Uncharacterized protein</fullName>
    </submittedName>
</protein>
<sequence>MALGKKKSPFRPNRKPARAQDALSLALVRVRRRSLRWIQLRLTLRSAYAGALPRPRPAAAASARPPCPAAVTGGTWRRLAAGPDGVVVQAGSLSPARGGGRAAPAAPHVPISAASTPRWISAFEPASRARTSRPPTSSPARGDTAARLRPGYESLVVEFVENATPFPVPTRCLWKCPAVWDDAES</sequence>
<evidence type="ECO:0000256" key="1">
    <source>
        <dbReference type="SAM" id="MobiDB-lite"/>
    </source>
</evidence>
<accession>A0A0E0A9A3</accession>
<evidence type="ECO:0000313" key="3">
    <source>
        <dbReference type="Proteomes" id="UP000026961"/>
    </source>
</evidence>
<evidence type="ECO:0000313" key="2">
    <source>
        <dbReference type="EnsemblPlants" id="OGLUM06G14930.1"/>
    </source>
</evidence>
<dbReference type="AlphaFoldDB" id="A0A0E0A9A3"/>
<dbReference type="Proteomes" id="UP000026961">
    <property type="component" value="Chromosome 6"/>
</dbReference>
<keyword evidence="3" id="KW-1185">Reference proteome</keyword>
<dbReference type="Gramene" id="OGLUM06G14930.1">
    <property type="protein sequence ID" value="OGLUM06G14930.1"/>
    <property type="gene ID" value="OGLUM06G14930"/>
</dbReference>
<feature type="compositionally biased region" description="Low complexity" evidence="1">
    <location>
        <begin position="125"/>
        <end position="141"/>
    </location>
</feature>
<reference evidence="2" key="2">
    <citation type="submission" date="2018-05" db="EMBL/GenBank/DDBJ databases">
        <title>OgluRS3 (Oryza glumaepatula Reference Sequence Version 3).</title>
        <authorList>
            <person name="Zhang J."/>
            <person name="Kudrna D."/>
            <person name="Lee S."/>
            <person name="Talag J."/>
            <person name="Welchert J."/>
            <person name="Wing R.A."/>
        </authorList>
    </citation>
    <scope>NUCLEOTIDE SEQUENCE [LARGE SCALE GENOMIC DNA]</scope>
</reference>
<name>A0A0E0A9A3_9ORYZ</name>
<feature type="region of interest" description="Disordered" evidence="1">
    <location>
        <begin position="124"/>
        <end position="147"/>
    </location>
</feature>